<gene>
    <name evidence="1" type="ORF">ACOLOM_LOCUS13259</name>
</gene>
<organism evidence="1 2">
    <name type="scientific">Acaulospora colombiana</name>
    <dbReference type="NCBI Taxonomy" id="27376"/>
    <lineage>
        <taxon>Eukaryota</taxon>
        <taxon>Fungi</taxon>
        <taxon>Fungi incertae sedis</taxon>
        <taxon>Mucoromycota</taxon>
        <taxon>Glomeromycotina</taxon>
        <taxon>Glomeromycetes</taxon>
        <taxon>Diversisporales</taxon>
        <taxon>Acaulosporaceae</taxon>
        <taxon>Acaulospora</taxon>
    </lineage>
</organism>
<proteinExistence type="predicted"/>
<dbReference type="EMBL" id="CAJVPT010059608">
    <property type="protein sequence ID" value="CAG8762276.1"/>
    <property type="molecule type" value="Genomic_DNA"/>
</dbReference>
<sequence length="189" mass="20055">LWPMGELPVANVAGPLFNQLALPISIIANPNSKQTLENVFAPTSTYMVPVQNAGQQLYLNPSTQHSPGGNIIQLPSMVPAGYSPGHAVSALPPQYVVAQHTGGQPMGYFPNTPIVPVQALPQVQYVQAQTQPQVHYALAPSNSPLTVWDVELPPTTVRAANPTYPILPHLSAVLFSISCSLANGHSTPL</sequence>
<evidence type="ECO:0000313" key="2">
    <source>
        <dbReference type="Proteomes" id="UP000789525"/>
    </source>
</evidence>
<keyword evidence="2" id="KW-1185">Reference proteome</keyword>
<reference evidence="1" key="1">
    <citation type="submission" date="2021-06" db="EMBL/GenBank/DDBJ databases">
        <authorList>
            <person name="Kallberg Y."/>
            <person name="Tangrot J."/>
            <person name="Rosling A."/>
        </authorList>
    </citation>
    <scope>NUCLEOTIDE SEQUENCE</scope>
    <source>
        <strain evidence="1">CL356</strain>
    </source>
</reference>
<accession>A0ACA9QRH5</accession>
<protein>
    <submittedName>
        <fullName evidence="1">5602_t:CDS:1</fullName>
    </submittedName>
</protein>
<dbReference type="Proteomes" id="UP000789525">
    <property type="component" value="Unassembled WGS sequence"/>
</dbReference>
<feature type="non-terminal residue" evidence="1">
    <location>
        <position position="1"/>
    </location>
</feature>
<name>A0ACA9QRH5_9GLOM</name>
<comment type="caution">
    <text evidence="1">The sequence shown here is derived from an EMBL/GenBank/DDBJ whole genome shotgun (WGS) entry which is preliminary data.</text>
</comment>
<feature type="non-terminal residue" evidence="1">
    <location>
        <position position="189"/>
    </location>
</feature>
<evidence type="ECO:0000313" key="1">
    <source>
        <dbReference type="EMBL" id="CAG8762276.1"/>
    </source>
</evidence>